<evidence type="ECO:0000256" key="1">
    <source>
        <dbReference type="SAM" id="Phobius"/>
    </source>
</evidence>
<keyword evidence="3" id="KW-1185">Reference proteome</keyword>
<keyword evidence="1" id="KW-1133">Transmembrane helix</keyword>
<dbReference type="Gene3D" id="1.20.140.40">
    <property type="entry name" value="Invertase/pectin methylesterase inhibitor family protein"/>
    <property type="match status" value="1"/>
</dbReference>
<dbReference type="EMBL" id="KI632125">
    <property type="protein sequence ID" value="EYU24395.1"/>
    <property type="molecule type" value="Genomic_DNA"/>
</dbReference>
<dbReference type="PhylomeDB" id="A0A022QD18"/>
<dbReference type="SUPFAM" id="SSF101148">
    <property type="entry name" value="Plant invertase/pectin methylesterase inhibitor"/>
    <property type="match status" value="1"/>
</dbReference>
<proteinExistence type="predicted"/>
<organism evidence="2 3">
    <name type="scientific">Erythranthe guttata</name>
    <name type="common">Yellow monkey flower</name>
    <name type="synonym">Mimulus guttatus</name>
    <dbReference type="NCBI Taxonomy" id="4155"/>
    <lineage>
        <taxon>Eukaryota</taxon>
        <taxon>Viridiplantae</taxon>
        <taxon>Streptophyta</taxon>
        <taxon>Embryophyta</taxon>
        <taxon>Tracheophyta</taxon>
        <taxon>Spermatophyta</taxon>
        <taxon>Magnoliopsida</taxon>
        <taxon>eudicotyledons</taxon>
        <taxon>Gunneridae</taxon>
        <taxon>Pentapetalae</taxon>
        <taxon>asterids</taxon>
        <taxon>lamiids</taxon>
        <taxon>Lamiales</taxon>
        <taxon>Phrymaceae</taxon>
        <taxon>Erythranthe</taxon>
    </lineage>
</organism>
<feature type="transmembrane region" description="Helical" evidence="1">
    <location>
        <begin position="27"/>
        <end position="50"/>
    </location>
</feature>
<dbReference type="InterPro" id="IPR035513">
    <property type="entry name" value="Invertase/methylesterase_inhib"/>
</dbReference>
<sequence length="218" mass="24116">MDSANPTFNSDEKSRLLQSLRSRNKTLIIIFFSLIIALALIIGVMITSYVHESNFRSVNRSPAIRAFCSPSRSQFSCIDSLSSTINKLRPDSDPNSIFLLSLETSVERLSGVVSPPSDGTRPEPSDCMNSLALAAGQLGKALDAFQVKSKRVTVVPTMRRRDLRRWIGEAAEDLARCVGGGEGKARSKDLDRLIEYKLEHIPHNLVDYVEFCTIGVEV</sequence>
<keyword evidence="1" id="KW-0472">Membrane</keyword>
<evidence type="ECO:0000313" key="2">
    <source>
        <dbReference type="EMBL" id="EYU24395.1"/>
    </source>
</evidence>
<dbReference type="Proteomes" id="UP000030748">
    <property type="component" value="Unassembled WGS sequence"/>
</dbReference>
<dbReference type="AlphaFoldDB" id="A0A022QD18"/>
<keyword evidence="1" id="KW-0812">Transmembrane</keyword>
<evidence type="ECO:0000313" key="3">
    <source>
        <dbReference type="Proteomes" id="UP000030748"/>
    </source>
</evidence>
<protein>
    <recommendedName>
        <fullName evidence="4">Pectinesterase inhibitor domain-containing protein</fullName>
    </recommendedName>
</protein>
<reference evidence="2 3" key="1">
    <citation type="journal article" date="2013" name="Proc. Natl. Acad. Sci. U.S.A.">
        <title>Fine-scale variation in meiotic recombination in Mimulus inferred from population shotgun sequencing.</title>
        <authorList>
            <person name="Hellsten U."/>
            <person name="Wright K.M."/>
            <person name="Jenkins J."/>
            <person name="Shu S."/>
            <person name="Yuan Y."/>
            <person name="Wessler S.R."/>
            <person name="Schmutz J."/>
            <person name="Willis J.H."/>
            <person name="Rokhsar D.S."/>
        </authorList>
    </citation>
    <scope>NUCLEOTIDE SEQUENCE [LARGE SCALE GENOMIC DNA]</scope>
    <source>
        <strain evidence="3">cv. DUN x IM62</strain>
    </source>
</reference>
<evidence type="ECO:0008006" key="4">
    <source>
        <dbReference type="Google" id="ProtNLM"/>
    </source>
</evidence>
<accession>A0A022QD18</accession>
<name>A0A022QD18_ERYGU</name>
<gene>
    <name evidence="2" type="ORF">MIMGU_mgv1a018593mg</name>
</gene>